<feature type="region of interest" description="Disordered" evidence="2">
    <location>
        <begin position="102"/>
        <end position="146"/>
    </location>
</feature>
<evidence type="ECO:0000256" key="1">
    <source>
        <dbReference type="ARBA" id="ARBA00022801"/>
    </source>
</evidence>
<dbReference type="InterPro" id="IPR002912">
    <property type="entry name" value="ACT_dom"/>
</dbReference>
<dbReference type="SUPFAM" id="SSF55021">
    <property type="entry name" value="ACT-like"/>
    <property type="match status" value="1"/>
</dbReference>
<name>A0AAP0EWK5_9MAGN</name>
<evidence type="ECO:0000256" key="2">
    <source>
        <dbReference type="SAM" id="MobiDB-lite"/>
    </source>
</evidence>
<feature type="compositionally biased region" description="Basic and acidic residues" evidence="2">
    <location>
        <begin position="127"/>
        <end position="138"/>
    </location>
</feature>
<dbReference type="PANTHER" id="PTHR47320:SF1">
    <property type="entry name" value="BIFUNCTIONAL URIDYLYLTRANSFERASE_URIDYLYL-REMOVING ENZYME"/>
    <property type="match status" value="1"/>
</dbReference>
<dbReference type="InterPro" id="IPR045865">
    <property type="entry name" value="ACT-like_dom_sf"/>
</dbReference>
<gene>
    <name evidence="4" type="ORF">Sjap_021866</name>
</gene>
<dbReference type="Proteomes" id="UP001417504">
    <property type="component" value="Unassembled WGS sequence"/>
</dbReference>
<sequence>MELIEEVGESSSPLRSASIGVFGGYDVRTDVFNRLVESGNEEVLCNPEFRDQLDAHFNRLPSRYGLDVNMDRVEDVLLHQKLLALAKDPKKRPVFHVRSMENVQSASDGNDDLPQSLRLSSTSTSCRDAESDGVEPSKTRTRNGGVDFEPCSKLGDLNLDARKSTEGTGGRKEVPVPVYEVIFSTVDKPKLLSQLSALLSDIGLNIREAHVFSTTDGYSLDVFVVDGWPLEGCLPSSNVADFAIMWSGLRWFA</sequence>
<dbReference type="InterPro" id="IPR010043">
    <property type="entry name" value="UTase/UR"/>
</dbReference>
<feature type="domain" description="ACT" evidence="3">
    <location>
        <begin position="180"/>
        <end position="253"/>
    </location>
</feature>
<comment type="caution">
    <text evidence="4">The sequence shown here is derived from an EMBL/GenBank/DDBJ whole genome shotgun (WGS) entry which is preliminary data.</text>
</comment>
<keyword evidence="5" id="KW-1185">Reference proteome</keyword>
<protein>
    <recommendedName>
        <fullName evidence="3">ACT domain-containing protein</fullName>
    </recommendedName>
</protein>
<feature type="compositionally biased region" description="Low complexity" evidence="2">
    <location>
        <begin position="116"/>
        <end position="126"/>
    </location>
</feature>
<proteinExistence type="predicted"/>
<dbReference type="GO" id="GO:0008773">
    <property type="term" value="F:[protein-PII] uridylyltransferase activity"/>
    <property type="evidence" value="ECO:0007669"/>
    <property type="project" value="InterPro"/>
</dbReference>
<keyword evidence="1" id="KW-0378">Hydrolase</keyword>
<dbReference type="GO" id="GO:0016787">
    <property type="term" value="F:hydrolase activity"/>
    <property type="evidence" value="ECO:0007669"/>
    <property type="project" value="UniProtKB-KW"/>
</dbReference>
<evidence type="ECO:0000313" key="5">
    <source>
        <dbReference type="Proteomes" id="UP001417504"/>
    </source>
</evidence>
<reference evidence="4 5" key="1">
    <citation type="submission" date="2024-01" db="EMBL/GenBank/DDBJ databases">
        <title>Genome assemblies of Stephania.</title>
        <authorList>
            <person name="Yang L."/>
        </authorList>
    </citation>
    <scope>NUCLEOTIDE SEQUENCE [LARGE SCALE GENOMIC DNA]</scope>
    <source>
        <strain evidence="4">QJT</strain>
        <tissue evidence="4">Leaf</tissue>
    </source>
</reference>
<dbReference type="AlphaFoldDB" id="A0AAP0EWK5"/>
<evidence type="ECO:0000259" key="3">
    <source>
        <dbReference type="PROSITE" id="PS51671"/>
    </source>
</evidence>
<dbReference type="PANTHER" id="PTHR47320">
    <property type="entry name" value="BIFUNCTIONAL URIDYLYLTRANSFERASE/URIDYLYL-REMOVING ENZYME"/>
    <property type="match status" value="1"/>
</dbReference>
<organism evidence="4 5">
    <name type="scientific">Stephania japonica</name>
    <dbReference type="NCBI Taxonomy" id="461633"/>
    <lineage>
        <taxon>Eukaryota</taxon>
        <taxon>Viridiplantae</taxon>
        <taxon>Streptophyta</taxon>
        <taxon>Embryophyta</taxon>
        <taxon>Tracheophyta</taxon>
        <taxon>Spermatophyta</taxon>
        <taxon>Magnoliopsida</taxon>
        <taxon>Ranunculales</taxon>
        <taxon>Menispermaceae</taxon>
        <taxon>Menispermoideae</taxon>
        <taxon>Cissampelideae</taxon>
        <taxon>Stephania</taxon>
    </lineage>
</organism>
<dbReference type="EMBL" id="JBBNAE010000009">
    <property type="protein sequence ID" value="KAK9096369.1"/>
    <property type="molecule type" value="Genomic_DNA"/>
</dbReference>
<accession>A0AAP0EWK5</accession>
<dbReference type="PROSITE" id="PS51671">
    <property type="entry name" value="ACT"/>
    <property type="match status" value="1"/>
</dbReference>
<evidence type="ECO:0000313" key="4">
    <source>
        <dbReference type="EMBL" id="KAK9096369.1"/>
    </source>
</evidence>